<evidence type="ECO:0000313" key="3">
    <source>
        <dbReference type="Proteomes" id="UP000032141"/>
    </source>
</evidence>
<dbReference type="AlphaFoldDB" id="A0A0D3AK76"/>
<dbReference type="STRING" id="109376.A0A0D3AK76"/>
<dbReference type="InterPro" id="IPR007612">
    <property type="entry name" value="LOR"/>
</dbReference>
<sequence>MHKRIRGQALYRLNKIARVYIDLMGVRSSKAVDPVVSRRYSSESEAMLVVRRRPHMVNGGGFVVSNSKQQVVFTVDGCGVLGTKAKLVLKNGDGNDLLLIRKMGGMVQALNMVHKKWEGFGYDKEGTEKLLFTLKDPKESCLVQHGLIRILVHGKPKISTCNIYNNNYVQIRGSFAERDCNIMDSDGRNIAQVRIEKEMEEMVGNKKDLYNIIVKANVDQAFIVGVIAVLDYIHGESTIC</sequence>
<dbReference type="OrthoDB" id="1916253at2759"/>
<dbReference type="KEGG" id="boe:106322840"/>
<evidence type="ECO:0000256" key="1">
    <source>
        <dbReference type="ARBA" id="ARBA00005437"/>
    </source>
</evidence>
<dbReference type="Proteomes" id="UP000032141">
    <property type="component" value="Chromosome C2"/>
</dbReference>
<evidence type="ECO:0000313" key="2">
    <source>
        <dbReference type="EnsemblPlants" id="Bo2g022030.1"/>
    </source>
</evidence>
<name>A0A0D3AK76_BRAOL</name>
<proteinExistence type="inferred from homology"/>
<comment type="similarity">
    <text evidence="1">Belongs to the LOR family.</text>
</comment>
<dbReference type="eggNOG" id="ENOG502QSUY">
    <property type="taxonomic scope" value="Eukaryota"/>
</dbReference>
<dbReference type="PANTHER" id="PTHR31087:SF150">
    <property type="entry name" value="PROTEIN LURP-ONE-RELATED 16"/>
    <property type="match status" value="1"/>
</dbReference>
<accession>A0A0D3AK76</accession>
<dbReference type="InterPro" id="IPR025659">
    <property type="entry name" value="Tubby-like_C"/>
</dbReference>
<dbReference type="SUPFAM" id="SSF54518">
    <property type="entry name" value="Tubby C-terminal domain-like"/>
    <property type="match status" value="1"/>
</dbReference>
<dbReference type="EnsemblPlants" id="Bo2g022030.1">
    <property type="protein sequence ID" value="Bo2g022030.1"/>
    <property type="gene ID" value="Bo2g022030"/>
</dbReference>
<dbReference type="RefSeq" id="XP_013616438.1">
    <property type="nucleotide sequence ID" value="XM_013760984.1"/>
</dbReference>
<dbReference type="Gramene" id="Bo2g022030.1">
    <property type="protein sequence ID" value="Bo2g022030.1"/>
    <property type="gene ID" value="Bo2g022030"/>
</dbReference>
<dbReference type="OMA" id="HGESTSC"/>
<reference evidence="2 3" key="1">
    <citation type="journal article" date="2014" name="Genome Biol.">
        <title>Transcriptome and methylome profiling reveals relics of genome dominance in the mesopolyploid Brassica oleracea.</title>
        <authorList>
            <person name="Parkin I.A."/>
            <person name="Koh C."/>
            <person name="Tang H."/>
            <person name="Robinson S.J."/>
            <person name="Kagale S."/>
            <person name="Clarke W.E."/>
            <person name="Town C.D."/>
            <person name="Nixon J."/>
            <person name="Krishnakumar V."/>
            <person name="Bidwell S.L."/>
            <person name="Denoeud F."/>
            <person name="Belcram H."/>
            <person name="Links M.G."/>
            <person name="Just J."/>
            <person name="Clarke C."/>
            <person name="Bender T."/>
            <person name="Huebert T."/>
            <person name="Mason A.S."/>
            <person name="Pires J.C."/>
            <person name="Barker G."/>
            <person name="Moore J."/>
            <person name="Walley P.G."/>
            <person name="Manoli S."/>
            <person name="Batley J."/>
            <person name="Edwards D."/>
            <person name="Nelson M.N."/>
            <person name="Wang X."/>
            <person name="Paterson A.H."/>
            <person name="King G."/>
            <person name="Bancroft I."/>
            <person name="Chalhoub B."/>
            <person name="Sharpe A.G."/>
        </authorList>
    </citation>
    <scope>NUCLEOTIDE SEQUENCE</scope>
    <source>
        <strain evidence="2 3">cv. TO1000</strain>
    </source>
</reference>
<dbReference type="GeneID" id="106322840"/>
<keyword evidence="3" id="KW-1185">Reference proteome</keyword>
<dbReference type="Gene3D" id="2.40.160.200">
    <property type="entry name" value="LURP1-related"/>
    <property type="match status" value="1"/>
</dbReference>
<dbReference type="Pfam" id="PF04525">
    <property type="entry name" value="LOR"/>
    <property type="match status" value="1"/>
</dbReference>
<dbReference type="PANTHER" id="PTHR31087">
    <property type="match status" value="1"/>
</dbReference>
<dbReference type="InterPro" id="IPR038595">
    <property type="entry name" value="LOR_sf"/>
</dbReference>
<protein>
    <recommendedName>
        <fullName evidence="4">Protein LURP-one-related 16</fullName>
    </recommendedName>
</protein>
<reference evidence="2" key="2">
    <citation type="submission" date="2015-03" db="UniProtKB">
        <authorList>
            <consortium name="EnsemblPlants"/>
        </authorList>
    </citation>
    <scope>IDENTIFICATION</scope>
</reference>
<dbReference type="HOGENOM" id="CLU_116956_0_0_1"/>
<organism evidence="2 3">
    <name type="scientific">Brassica oleracea var. oleracea</name>
    <dbReference type="NCBI Taxonomy" id="109376"/>
    <lineage>
        <taxon>Eukaryota</taxon>
        <taxon>Viridiplantae</taxon>
        <taxon>Streptophyta</taxon>
        <taxon>Embryophyta</taxon>
        <taxon>Tracheophyta</taxon>
        <taxon>Spermatophyta</taxon>
        <taxon>Magnoliopsida</taxon>
        <taxon>eudicotyledons</taxon>
        <taxon>Gunneridae</taxon>
        <taxon>Pentapetalae</taxon>
        <taxon>rosids</taxon>
        <taxon>malvids</taxon>
        <taxon>Brassicales</taxon>
        <taxon>Brassicaceae</taxon>
        <taxon>Brassiceae</taxon>
        <taxon>Brassica</taxon>
    </lineage>
</organism>
<evidence type="ECO:0008006" key="4">
    <source>
        <dbReference type="Google" id="ProtNLM"/>
    </source>
</evidence>